<evidence type="ECO:0000256" key="1">
    <source>
        <dbReference type="SAM" id="MobiDB-lite"/>
    </source>
</evidence>
<comment type="caution">
    <text evidence="2">The sequence shown here is derived from an EMBL/GenBank/DDBJ whole genome shotgun (WGS) entry which is preliminary data.</text>
</comment>
<proteinExistence type="predicted"/>
<feature type="region of interest" description="Disordered" evidence="1">
    <location>
        <begin position="37"/>
        <end position="88"/>
    </location>
</feature>
<name>K0SUH0_THAOC</name>
<dbReference type="Proteomes" id="UP000266841">
    <property type="component" value="Unassembled WGS sequence"/>
</dbReference>
<keyword evidence="3" id="KW-1185">Reference proteome</keyword>
<sequence length="291" mass="32321">MRASDFRRRAIMLTHQQNRTKRRSTLAFLQTLELQQSSCHGARSSDTPSPHRKLLLRRRERDTNDEGYNGSALLVGLPASPKDTVDDDDMTHATTTCSLSDCDESCADGQSLAEEDDHRSHGPATQDCGYIVDARTTRDDDTFVTATSRFPSPAAGGFDLGSSGPFVIGVATPQRRTWANRKKATQAGTRRTTTKDKNEEEDMLTRQIEMWAREAEEAHQHRRKRVCQTLRVASCSADDRSEEVRQKQVTPVAAKVCRLGAEGCDDSSQVHVAESCIRLSLALSLCLLCYC</sequence>
<evidence type="ECO:0000313" key="2">
    <source>
        <dbReference type="EMBL" id="EJK61922.1"/>
    </source>
</evidence>
<dbReference type="AlphaFoldDB" id="K0SUH0"/>
<accession>K0SUH0</accession>
<protein>
    <submittedName>
        <fullName evidence="2">Uncharacterized protein</fullName>
    </submittedName>
</protein>
<evidence type="ECO:0000313" key="3">
    <source>
        <dbReference type="Proteomes" id="UP000266841"/>
    </source>
</evidence>
<feature type="region of interest" description="Disordered" evidence="1">
    <location>
        <begin position="179"/>
        <end position="199"/>
    </location>
</feature>
<feature type="compositionally biased region" description="Polar residues" evidence="1">
    <location>
        <begin position="37"/>
        <end position="48"/>
    </location>
</feature>
<dbReference type="EMBL" id="AGNL01019311">
    <property type="protein sequence ID" value="EJK61922.1"/>
    <property type="molecule type" value="Genomic_DNA"/>
</dbReference>
<reference evidence="2 3" key="1">
    <citation type="journal article" date="2012" name="Genome Biol.">
        <title>Genome and low-iron response of an oceanic diatom adapted to chronic iron limitation.</title>
        <authorList>
            <person name="Lommer M."/>
            <person name="Specht M."/>
            <person name="Roy A.S."/>
            <person name="Kraemer L."/>
            <person name="Andreson R."/>
            <person name="Gutowska M.A."/>
            <person name="Wolf J."/>
            <person name="Bergner S.V."/>
            <person name="Schilhabel M.B."/>
            <person name="Klostermeier U.C."/>
            <person name="Beiko R.G."/>
            <person name="Rosenstiel P."/>
            <person name="Hippler M."/>
            <person name="Laroche J."/>
        </authorList>
    </citation>
    <scope>NUCLEOTIDE SEQUENCE [LARGE SCALE GENOMIC DNA]</scope>
    <source>
        <strain evidence="2 3">CCMP1005</strain>
    </source>
</reference>
<gene>
    <name evidence="2" type="ORF">THAOC_17500</name>
</gene>
<organism evidence="2 3">
    <name type="scientific">Thalassiosira oceanica</name>
    <name type="common">Marine diatom</name>
    <dbReference type="NCBI Taxonomy" id="159749"/>
    <lineage>
        <taxon>Eukaryota</taxon>
        <taxon>Sar</taxon>
        <taxon>Stramenopiles</taxon>
        <taxon>Ochrophyta</taxon>
        <taxon>Bacillariophyta</taxon>
        <taxon>Coscinodiscophyceae</taxon>
        <taxon>Thalassiosirophycidae</taxon>
        <taxon>Thalassiosirales</taxon>
        <taxon>Thalassiosiraceae</taxon>
        <taxon>Thalassiosira</taxon>
    </lineage>
</organism>